<proteinExistence type="inferred from homology"/>
<dbReference type="InterPro" id="IPR052017">
    <property type="entry name" value="TSUP"/>
</dbReference>
<keyword evidence="2" id="KW-0813">Transport</keyword>
<evidence type="ECO:0000313" key="8">
    <source>
        <dbReference type="EMBL" id="AEH60947.1"/>
    </source>
</evidence>
<evidence type="ECO:0000256" key="2">
    <source>
        <dbReference type="ARBA" id="ARBA00022448"/>
    </source>
</evidence>
<accession>F7XM11</accession>
<evidence type="ECO:0000256" key="5">
    <source>
        <dbReference type="ARBA" id="ARBA00022989"/>
    </source>
</evidence>
<dbReference type="HOGENOM" id="CLU_054750_4_0_2"/>
<reference evidence="8 9" key="1">
    <citation type="submission" date="2010-07" db="EMBL/GenBank/DDBJ databases">
        <title>The complete genome of Methanosalsum zhilinae DSM 4017.</title>
        <authorList>
            <consortium name="US DOE Joint Genome Institute (JGI-PGF)"/>
            <person name="Lucas S."/>
            <person name="Copeland A."/>
            <person name="Lapidus A."/>
            <person name="Glavina del Rio T."/>
            <person name="Dalin E."/>
            <person name="Tice H."/>
            <person name="Bruce D."/>
            <person name="Goodwin L."/>
            <person name="Pitluck S."/>
            <person name="Kyrpides N."/>
            <person name="Mavromatis K."/>
            <person name="Ovchinnikova G."/>
            <person name="Daligault H."/>
            <person name="Detter J.C."/>
            <person name="Han C."/>
            <person name="Tapia R."/>
            <person name="Larimer F."/>
            <person name="Land M."/>
            <person name="Hauser L."/>
            <person name="Markowitz V."/>
            <person name="Cheng J.-F."/>
            <person name="Hugenholtz P."/>
            <person name="Woyke T."/>
            <person name="Wu D."/>
            <person name="Spring S."/>
            <person name="Schueler E."/>
            <person name="Brambilla E."/>
            <person name="Klenk H.-P."/>
            <person name="Eisen J.A."/>
        </authorList>
    </citation>
    <scope>NUCLEOTIDE SEQUENCE [LARGE SCALE GENOMIC DNA]</scope>
    <source>
        <strain evidence="9">DSM 4017 / NBRC 107636 / OCM 62 / WeN5</strain>
    </source>
</reference>
<keyword evidence="6 7" id="KW-0472">Membrane</keyword>
<dbReference type="GO" id="GO:0005886">
    <property type="term" value="C:plasma membrane"/>
    <property type="evidence" value="ECO:0007669"/>
    <property type="project" value="UniProtKB-SubCell"/>
</dbReference>
<comment type="subcellular location">
    <subcellularLocation>
        <location evidence="1 7">Cell membrane</location>
        <topology evidence="1 7">Multi-pass membrane protein</topology>
    </subcellularLocation>
</comment>
<evidence type="ECO:0000256" key="4">
    <source>
        <dbReference type="ARBA" id="ARBA00022692"/>
    </source>
</evidence>
<keyword evidence="5 7" id="KW-1133">Transmembrane helix</keyword>
<keyword evidence="9" id="KW-1185">Reference proteome</keyword>
<dbReference type="RefSeq" id="WP_013898384.1">
    <property type="nucleotide sequence ID" value="NC_015676.1"/>
</dbReference>
<dbReference type="PANTHER" id="PTHR30269:SF37">
    <property type="entry name" value="MEMBRANE TRANSPORTER PROTEIN"/>
    <property type="match status" value="1"/>
</dbReference>
<dbReference type="STRING" id="679901.Mzhil_1091"/>
<dbReference type="EMBL" id="CP002101">
    <property type="protein sequence ID" value="AEH60947.1"/>
    <property type="molecule type" value="Genomic_DNA"/>
</dbReference>
<protein>
    <recommendedName>
        <fullName evidence="7">Probable membrane transporter protein</fullName>
    </recommendedName>
</protein>
<dbReference type="Proteomes" id="UP000006622">
    <property type="component" value="Chromosome"/>
</dbReference>
<evidence type="ECO:0000256" key="7">
    <source>
        <dbReference type="RuleBase" id="RU363041"/>
    </source>
</evidence>
<dbReference type="Pfam" id="PF01925">
    <property type="entry name" value="TauE"/>
    <property type="match status" value="1"/>
</dbReference>
<evidence type="ECO:0000313" key="9">
    <source>
        <dbReference type="Proteomes" id="UP000006622"/>
    </source>
</evidence>
<dbReference type="PANTHER" id="PTHR30269">
    <property type="entry name" value="TRANSMEMBRANE PROTEIN YFCA"/>
    <property type="match status" value="1"/>
</dbReference>
<dbReference type="AlphaFoldDB" id="F7XM11"/>
<evidence type="ECO:0000256" key="1">
    <source>
        <dbReference type="ARBA" id="ARBA00004651"/>
    </source>
</evidence>
<evidence type="ECO:0000256" key="6">
    <source>
        <dbReference type="ARBA" id="ARBA00023136"/>
    </source>
</evidence>
<organism evidence="8 9">
    <name type="scientific">Methanosalsum zhilinae (strain DSM 4017 / NBRC 107636 / OCM 62 / WeN5)</name>
    <name type="common">Methanohalophilus zhilinae</name>
    <dbReference type="NCBI Taxonomy" id="679901"/>
    <lineage>
        <taxon>Archaea</taxon>
        <taxon>Methanobacteriati</taxon>
        <taxon>Methanobacteriota</taxon>
        <taxon>Stenosarchaea group</taxon>
        <taxon>Methanomicrobia</taxon>
        <taxon>Methanosarcinales</taxon>
        <taxon>Methanosarcinaceae</taxon>
        <taxon>Methanosalsum</taxon>
    </lineage>
</organism>
<sequence>MDELVFLLVAFLAEIIGTMAGFGSSTILMTFALFLFDFRTTLTLVAFFHLSGSAGRIIFFHKSINKRLLILFGIPGVIFTFIGAILVRYISSEFLEFFLGAFLLTYVLISVLNPEFSVKASKVNSTAGGILSGFISGIIGTGGIIKSAFLTSFKLEKSVYIATAASISFIIDIIRISIYLSEGYLSSQYYIYIPVLFTIALIGSFIGKNIVNMISEKRFRVFVLVVIALMSLKFIFDGISKIFGFI</sequence>
<dbReference type="OrthoDB" id="71262at2157"/>
<keyword evidence="4 7" id="KW-0812">Transmembrane</keyword>
<feature type="transmembrane region" description="Helical" evidence="7">
    <location>
        <begin position="159"/>
        <end position="177"/>
    </location>
</feature>
<dbReference type="InterPro" id="IPR002781">
    <property type="entry name" value="TM_pro_TauE-like"/>
</dbReference>
<feature type="transmembrane region" description="Helical" evidence="7">
    <location>
        <begin position="219"/>
        <end position="236"/>
    </location>
</feature>
<dbReference type="KEGG" id="mzh:Mzhil_1091"/>
<name>F7XM11_METZD</name>
<feature type="transmembrane region" description="Helical" evidence="7">
    <location>
        <begin position="130"/>
        <end position="153"/>
    </location>
</feature>
<feature type="transmembrane region" description="Helical" evidence="7">
    <location>
        <begin position="97"/>
        <end position="118"/>
    </location>
</feature>
<feature type="transmembrane region" description="Helical" evidence="7">
    <location>
        <begin position="68"/>
        <end position="91"/>
    </location>
</feature>
<gene>
    <name evidence="8" type="ordered locus">Mzhil_1091</name>
</gene>
<dbReference type="GeneID" id="10822718"/>
<keyword evidence="3 7" id="KW-1003">Cell membrane</keyword>
<feature type="transmembrane region" description="Helical" evidence="7">
    <location>
        <begin position="189"/>
        <end position="207"/>
    </location>
</feature>
<comment type="similarity">
    <text evidence="7">Belongs to the 4-toluene sulfonate uptake permease (TSUP) (TC 2.A.102) family.</text>
</comment>
<evidence type="ECO:0000256" key="3">
    <source>
        <dbReference type="ARBA" id="ARBA00022475"/>
    </source>
</evidence>